<dbReference type="InterPro" id="IPR008969">
    <property type="entry name" value="CarboxyPept-like_regulatory"/>
</dbReference>
<dbReference type="GO" id="GO:0006518">
    <property type="term" value="P:peptide metabolic process"/>
    <property type="evidence" value="ECO:0007669"/>
    <property type="project" value="TreeGrafter"/>
</dbReference>
<evidence type="ECO:0000313" key="13">
    <source>
        <dbReference type="Proteomes" id="UP000095287"/>
    </source>
</evidence>
<evidence type="ECO:0000256" key="5">
    <source>
        <dbReference type="ARBA" id="ARBA00022723"/>
    </source>
</evidence>
<dbReference type="FunFam" id="3.40.630.10:FF:000020">
    <property type="entry name" value="Carboxypeptidase D"/>
    <property type="match status" value="1"/>
</dbReference>
<dbReference type="AlphaFoldDB" id="A0A1I8AUZ6"/>
<evidence type="ECO:0000313" key="14">
    <source>
        <dbReference type="WBParaSite" id="L893_g9334.t1"/>
    </source>
</evidence>
<feature type="region of interest" description="Disordered" evidence="10">
    <location>
        <begin position="208"/>
        <end position="228"/>
    </location>
</feature>
<dbReference type="Pfam" id="PF00246">
    <property type="entry name" value="Peptidase_M14"/>
    <property type="match status" value="1"/>
</dbReference>
<feature type="chain" id="PRO_5009315127" evidence="11">
    <location>
        <begin position="40"/>
        <end position="454"/>
    </location>
</feature>
<evidence type="ECO:0000256" key="10">
    <source>
        <dbReference type="SAM" id="MobiDB-lite"/>
    </source>
</evidence>
<evidence type="ECO:0000256" key="4">
    <source>
        <dbReference type="ARBA" id="ARBA00022670"/>
    </source>
</evidence>
<keyword evidence="7" id="KW-0862">Zinc</keyword>
<dbReference type="PROSITE" id="PS00133">
    <property type="entry name" value="CARBOXYPEPT_ZN_2"/>
    <property type="match status" value="1"/>
</dbReference>
<dbReference type="PRINTS" id="PR00765">
    <property type="entry name" value="CRBOXYPTASEA"/>
</dbReference>
<evidence type="ECO:0000256" key="1">
    <source>
        <dbReference type="ARBA" id="ARBA00001947"/>
    </source>
</evidence>
<dbReference type="GO" id="GO:0005615">
    <property type="term" value="C:extracellular space"/>
    <property type="evidence" value="ECO:0007669"/>
    <property type="project" value="TreeGrafter"/>
</dbReference>
<dbReference type="PANTHER" id="PTHR11532:SF73">
    <property type="entry name" value="CARBOXYPEPTIDASE D"/>
    <property type="match status" value="1"/>
</dbReference>
<dbReference type="Proteomes" id="UP000095287">
    <property type="component" value="Unplaced"/>
</dbReference>
<feature type="signal peptide" evidence="11">
    <location>
        <begin position="1"/>
        <end position="39"/>
    </location>
</feature>
<dbReference type="SMART" id="SM00631">
    <property type="entry name" value="Zn_pept"/>
    <property type="match status" value="1"/>
</dbReference>
<reference evidence="14" key="1">
    <citation type="submission" date="2016-11" db="UniProtKB">
        <authorList>
            <consortium name="WormBaseParasite"/>
        </authorList>
    </citation>
    <scope>IDENTIFICATION</scope>
</reference>
<evidence type="ECO:0000256" key="3">
    <source>
        <dbReference type="ARBA" id="ARBA00022645"/>
    </source>
</evidence>
<accession>A0A1I8AUZ6</accession>
<feature type="domain" description="Peptidase M14" evidence="12">
    <location>
        <begin position="77"/>
        <end position="378"/>
    </location>
</feature>
<dbReference type="GO" id="GO:0016485">
    <property type="term" value="P:protein processing"/>
    <property type="evidence" value="ECO:0007669"/>
    <property type="project" value="TreeGrafter"/>
</dbReference>
<protein>
    <submittedName>
        <fullName evidence="14">Peptidase_M14 domain-containing protein</fullName>
    </submittedName>
</protein>
<dbReference type="SUPFAM" id="SSF49464">
    <property type="entry name" value="Carboxypeptidase regulatory domain-like"/>
    <property type="match status" value="1"/>
</dbReference>
<keyword evidence="13" id="KW-1185">Reference proteome</keyword>
<comment type="similarity">
    <text evidence="2 9">Belongs to the peptidase M14 family.</text>
</comment>
<dbReference type="GO" id="GO:0008270">
    <property type="term" value="F:zinc ion binding"/>
    <property type="evidence" value="ECO:0007669"/>
    <property type="project" value="InterPro"/>
</dbReference>
<evidence type="ECO:0000256" key="8">
    <source>
        <dbReference type="ARBA" id="ARBA00023180"/>
    </source>
</evidence>
<dbReference type="CDD" id="cd03858">
    <property type="entry name" value="M14_CP_N-E_like"/>
    <property type="match status" value="1"/>
</dbReference>
<dbReference type="Gene3D" id="3.40.630.10">
    <property type="entry name" value="Zn peptidases"/>
    <property type="match status" value="1"/>
</dbReference>
<dbReference type="InterPro" id="IPR050753">
    <property type="entry name" value="Peptidase_M14_domain"/>
</dbReference>
<evidence type="ECO:0000256" key="7">
    <source>
        <dbReference type="ARBA" id="ARBA00022833"/>
    </source>
</evidence>
<feature type="active site" description="Proton donor/acceptor" evidence="9">
    <location>
        <position position="348"/>
    </location>
</feature>
<evidence type="ECO:0000256" key="11">
    <source>
        <dbReference type="SAM" id="SignalP"/>
    </source>
</evidence>
<dbReference type="WBParaSite" id="L893_g9334.t1">
    <property type="protein sequence ID" value="L893_g9334.t1"/>
    <property type="gene ID" value="L893_g9334"/>
</dbReference>
<evidence type="ECO:0000259" key="12">
    <source>
        <dbReference type="PROSITE" id="PS52035"/>
    </source>
</evidence>
<dbReference type="PANTHER" id="PTHR11532">
    <property type="entry name" value="PROTEASE M14 CARBOXYPEPTIDASE"/>
    <property type="match status" value="1"/>
</dbReference>
<organism evidence="13 14">
    <name type="scientific">Steinernema glaseri</name>
    <dbReference type="NCBI Taxonomy" id="37863"/>
    <lineage>
        <taxon>Eukaryota</taxon>
        <taxon>Metazoa</taxon>
        <taxon>Ecdysozoa</taxon>
        <taxon>Nematoda</taxon>
        <taxon>Chromadorea</taxon>
        <taxon>Rhabditida</taxon>
        <taxon>Tylenchina</taxon>
        <taxon>Panagrolaimomorpha</taxon>
        <taxon>Strongyloidoidea</taxon>
        <taxon>Steinernematidae</taxon>
        <taxon>Steinernema</taxon>
    </lineage>
</organism>
<proteinExistence type="inferred from homology"/>
<dbReference type="PROSITE" id="PS52035">
    <property type="entry name" value="PEPTIDASE_M14"/>
    <property type="match status" value="1"/>
</dbReference>
<keyword evidence="5" id="KW-0479">Metal-binding</keyword>
<evidence type="ECO:0000256" key="2">
    <source>
        <dbReference type="ARBA" id="ARBA00005988"/>
    </source>
</evidence>
<keyword evidence="4" id="KW-0645">Protease</keyword>
<keyword evidence="3" id="KW-0121">Carboxypeptidase</keyword>
<dbReference type="InterPro" id="IPR000834">
    <property type="entry name" value="Peptidase_M14"/>
</dbReference>
<sequence length="454" mass="51858">MSSYPITRPRRQDADGRSTPSVMQLTVLLLLCLLQLGTSDESVQNLVTLFEMRGAVKDRVTLARDVGVLNETGIDFRHHDHIEMGDYLRDLASRFPELTYLHSIGRSNERRELWVLVISKNPRLHTPGIPEFKYVANMHGNEVTGRELLLYLATVLLENYGKNDYITRLVDTTRIHIMPTMNPDGYSRAIVGDEDGISGRANANYADLNRNFPPRLPKKKNPKDKEYRPEPETLAVMRWSLDVPFVLSANLHGGSTLVNYPYDDRPDGSIKPTLSRSEDHELFVRLAYSYARAHSRMWQKGPRCLKSELNHHMDPVRGIINGAEWYPISGGMQDWVYVATGGFEVTVELNCVKFPTADELQPLWEENKYSLLQYVDQVHRSIHGFVVDARTGFGIENATISVNDVNKIVKTYKYGNLRPRRLPAVDAYGSDHTRKALRRAERLTGEIWRRLLLA</sequence>
<name>A0A1I8AUZ6_9BILA</name>
<dbReference type="SUPFAM" id="SSF53187">
    <property type="entry name" value="Zn-dependent exopeptidases"/>
    <property type="match status" value="1"/>
</dbReference>
<keyword evidence="6" id="KW-0378">Hydrolase</keyword>
<keyword evidence="8" id="KW-0325">Glycoprotein</keyword>
<dbReference type="InterPro" id="IPR057247">
    <property type="entry name" value="CARBOXYPEPT_ZN_2"/>
</dbReference>
<dbReference type="GO" id="GO:0004181">
    <property type="term" value="F:metallocarboxypeptidase activity"/>
    <property type="evidence" value="ECO:0007669"/>
    <property type="project" value="InterPro"/>
</dbReference>
<comment type="cofactor">
    <cofactor evidence="1">
        <name>Zn(2+)</name>
        <dbReference type="ChEBI" id="CHEBI:29105"/>
    </cofactor>
</comment>
<evidence type="ECO:0000256" key="9">
    <source>
        <dbReference type="PROSITE-ProRule" id="PRU01379"/>
    </source>
</evidence>
<evidence type="ECO:0000256" key="6">
    <source>
        <dbReference type="ARBA" id="ARBA00022801"/>
    </source>
</evidence>
<keyword evidence="11" id="KW-0732">Signal</keyword>